<dbReference type="PANTHER" id="PTHR42877:SF4">
    <property type="entry name" value="FAD_NAD(P)-BINDING DOMAIN-CONTAINING PROTEIN-RELATED"/>
    <property type="match status" value="1"/>
</dbReference>
<organism evidence="6 7">
    <name type="scientific">Catenulispora yoronensis</name>
    <dbReference type="NCBI Taxonomy" id="450799"/>
    <lineage>
        <taxon>Bacteria</taxon>
        <taxon>Bacillati</taxon>
        <taxon>Actinomycetota</taxon>
        <taxon>Actinomycetes</taxon>
        <taxon>Catenulisporales</taxon>
        <taxon>Catenulisporaceae</taxon>
        <taxon>Catenulispora</taxon>
    </lineage>
</organism>
<reference evidence="6 7" key="1">
    <citation type="journal article" date="2019" name="Int. J. Syst. Evol. Microbiol.">
        <title>The Global Catalogue of Microorganisms (GCM) 10K type strain sequencing project: providing services to taxonomists for standard genome sequencing and annotation.</title>
        <authorList>
            <consortium name="The Broad Institute Genomics Platform"/>
            <consortium name="The Broad Institute Genome Sequencing Center for Infectious Disease"/>
            <person name="Wu L."/>
            <person name="Ma J."/>
        </authorList>
    </citation>
    <scope>NUCLEOTIDE SEQUENCE [LARGE SCALE GENOMIC DNA]</scope>
    <source>
        <strain evidence="6 7">JCM 16014</strain>
    </source>
</reference>
<keyword evidence="4" id="KW-0560">Oxidoreductase</keyword>
<dbReference type="InterPro" id="IPR000960">
    <property type="entry name" value="Flavin_mOase"/>
</dbReference>
<dbReference type="SUPFAM" id="SSF51905">
    <property type="entry name" value="FAD/NAD(P)-binding domain"/>
    <property type="match status" value="1"/>
</dbReference>
<accession>A0ABN2URY3</accession>
<dbReference type="InterPro" id="IPR051209">
    <property type="entry name" value="FAD-bind_Monooxygenase_sf"/>
</dbReference>
<evidence type="ECO:0000256" key="1">
    <source>
        <dbReference type="ARBA" id="ARBA00010139"/>
    </source>
</evidence>
<dbReference type="PANTHER" id="PTHR42877">
    <property type="entry name" value="L-ORNITHINE N(5)-MONOOXYGENASE-RELATED"/>
    <property type="match status" value="1"/>
</dbReference>
<comment type="caution">
    <text evidence="6">The sequence shown here is derived from an EMBL/GenBank/DDBJ whole genome shotgun (WGS) entry which is preliminary data.</text>
</comment>
<evidence type="ECO:0000256" key="2">
    <source>
        <dbReference type="ARBA" id="ARBA00022630"/>
    </source>
</evidence>
<proteinExistence type="inferred from homology"/>
<keyword evidence="2" id="KW-0285">Flavoprotein</keyword>
<dbReference type="InterPro" id="IPR020946">
    <property type="entry name" value="Flavin_mOase-like"/>
</dbReference>
<evidence type="ECO:0000256" key="3">
    <source>
        <dbReference type="ARBA" id="ARBA00022827"/>
    </source>
</evidence>
<feature type="compositionally biased region" description="Basic and acidic residues" evidence="5">
    <location>
        <begin position="1"/>
        <end position="11"/>
    </location>
</feature>
<dbReference type="InterPro" id="IPR036188">
    <property type="entry name" value="FAD/NAD-bd_sf"/>
</dbReference>
<dbReference type="RefSeq" id="WP_344668124.1">
    <property type="nucleotide sequence ID" value="NZ_BAAAQN010000032.1"/>
</dbReference>
<evidence type="ECO:0000313" key="7">
    <source>
        <dbReference type="Proteomes" id="UP001500751"/>
    </source>
</evidence>
<comment type="similarity">
    <text evidence="1">Belongs to the FAD-binding monooxygenase family.</text>
</comment>
<gene>
    <name evidence="6" type="ORF">GCM10009839_50390</name>
</gene>
<dbReference type="Gene3D" id="3.50.50.60">
    <property type="entry name" value="FAD/NAD(P)-binding domain"/>
    <property type="match status" value="3"/>
</dbReference>
<sequence>MTRVPEDRDPMDLSEAPITGGHPARELPANTRFVIVGSGFAGLCMAIKLKQAGHHDFVILEKGDDVGGTWRENTYPGAACDIQSHLYSFSFELNPKWSRMFARQPEILDYLRHCVREYELEDHLYFGVRFDSGTWDDAARRWRVKLGGAGVGGGTGTGTGTGNGTGTGTGTTELTADFVVLGMGPLHRPLLPNVPGIADFQGPSWHSAEWRHDVDLTGKRVAVIGTGASAIQFVPRVAEQAAQVVLFQRTPAWIMPKRDRHISGPTKALYRNLPGFQRAHRTLIYWTAESRAMGFVNPKFMKVAEGVANAHRKRQVRDPDLARRLKPDYTMGCKRVLISNDFYPALGRDHVTLVDQGVKEIRGNSVVAADGTEHEVDVIIYGTGFHVTDAFDAIDMVGPAGRSLKQDWSGGLAAYYGMTVAGFPNMFILVGPNTGLGHNSIVFMIEAQTAYLMKLLALARERGAATVAPTERAQRRFNEGIHRALATQVWSAGGCQSWYLDENGRNTTIWPGFTWRYWSRTRKPDQSAYCFER</sequence>
<evidence type="ECO:0000313" key="6">
    <source>
        <dbReference type="EMBL" id="GAA2041812.1"/>
    </source>
</evidence>
<name>A0ABN2URY3_9ACTN</name>
<feature type="region of interest" description="Disordered" evidence="5">
    <location>
        <begin position="1"/>
        <end position="24"/>
    </location>
</feature>
<protein>
    <submittedName>
        <fullName evidence="6">NAD(P)/FAD-dependent oxidoreductase</fullName>
    </submittedName>
</protein>
<dbReference type="Proteomes" id="UP001500751">
    <property type="component" value="Unassembled WGS sequence"/>
</dbReference>
<dbReference type="Pfam" id="PF13450">
    <property type="entry name" value="NAD_binding_8"/>
    <property type="match status" value="1"/>
</dbReference>
<evidence type="ECO:0000256" key="5">
    <source>
        <dbReference type="SAM" id="MobiDB-lite"/>
    </source>
</evidence>
<evidence type="ECO:0000256" key="4">
    <source>
        <dbReference type="ARBA" id="ARBA00023002"/>
    </source>
</evidence>
<keyword evidence="3" id="KW-0274">FAD</keyword>
<dbReference type="EMBL" id="BAAAQN010000032">
    <property type="protein sequence ID" value="GAA2041812.1"/>
    <property type="molecule type" value="Genomic_DNA"/>
</dbReference>
<dbReference type="PRINTS" id="PR00370">
    <property type="entry name" value="FMOXYGENASE"/>
</dbReference>
<dbReference type="Pfam" id="PF00743">
    <property type="entry name" value="FMO-like"/>
    <property type="match status" value="1"/>
</dbReference>
<keyword evidence="7" id="KW-1185">Reference proteome</keyword>